<accession>A0AC34GZK6</accession>
<evidence type="ECO:0000313" key="1">
    <source>
        <dbReference type="Proteomes" id="UP000887579"/>
    </source>
</evidence>
<dbReference type="WBParaSite" id="ES5_v2.g9921.t1">
    <property type="protein sequence ID" value="ES5_v2.g9921.t1"/>
    <property type="gene ID" value="ES5_v2.g9921"/>
</dbReference>
<dbReference type="Proteomes" id="UP000887579">
    <property type="component" value="Unplaced"/>
</dbReference>
<protein>
    <submittedName>
        <fullName evidence="2">WW domain-binding protein 4</fullName>
    </submittedName>
</protein>
<proteinExistence type="predicted"/>
<sequence>MKSALSGGLDEKQVQAMFEKQKKTLQPDFSEKDSLDANSSTLSLHIASYENFVEADSNECNKEECFKKLDSIKKLKDTKQIIADPLSVVQNSFEFPRQQKNRIRESEVMQFKASQRLLNPNESKAEGQQKQKPVSQGSSNMSEYWKSNAKKYCEICKCWFADNKISVENHEKGLRHKGMVQARLREVSKNANEKERANEKLASTLMQMEQAAIRSMNGAVRAESSGSSSIGPLPTASVVPNVVERKSEYEEAKAKVKAEKERMKELKKTAKKSTLWQEDEQLPNPYSATAAVPDNGEESKETEWVETATDDGKKYFFNIYSGETRWDTPSKFYTMEQYQQYYAQIVASTSLEGTAYDAYIDPSISQQYYSSYEPEPQQSVPIQTIEPISTTSIPERLTYSPEPKRMKVKEEEHDERHSNDYDNIKPELQQLEEQFNQEPTQEYSRPKTSAGGLLGGWVPVEKKPEIVIEKQERPSIIIDDLPEEATQVKEVQPTFDEVEAAELTFEERKAPISNTNKKTKVVEFKKRKAINRNVRAREEF</sequence>
<evidence type="ECO:0000313" key="2">
    <source>
        <dbReference type="WBParaSite" id="ES5_v2.g9921.t1"/>
    </source>
</evidence>
<name>A0AC34GZK6_9BILA</name>
<organism evidence="1 2">
    <name type="scientific">Panagrolaimus sp. ES5</name>
    <dbReference type="NCBI Taxonomy" id="591445"/>
    <lineage>
        <taxon>Eukaryota</taxon>
        <taxon>Metazoa</taxon>
        <taxon>Ecdysozoa</taxon>
        <taxon>Nematoda</taxon>
        <taxon>Chromadorea</taxon>
        <taxon>Rhabditida</taxon>
        <taxon>Tylenchina</taxon>
        <taxon>Panagrolaimomorpha</taxon>
        <taxon>Panagrolaimoidea</taxon>
        <taxon>Panagrolaimidae</taxon>
        <taxon>Panagrolaimus</taxon>
    </lineage>
</organism>
<reference evidence="2" key="1">
    <citation type="submission" date="2022-11" db="UniProtKB">
        <authorList>
            <consortium name="WormBaseParasite"/>
        </authorList>
    </citation>
    <scope>IDENTIFICATION</scope>
</reference>